<dbReference type="InterPro" id="IPR038721">
    <property type="entry name" value="IS701-like_DDE_dom"/>
</dbReference>
<dbReference type="EMBL" id="AP026560">
    <property type="protein sequence ID" value="BDP42764.1"/>
    <property type="molecule type" value="Genomic_DNA"/>
</dbReference>
<feature type="domain" description="Transposase IS701-like DDE" evidence="1">
    <location>
        <begin position="25"/>
        <end position="235"/>
    </location>
</feature>
<evidence type="ECO:0000313" key="2">
    <source>
        <dbReference type="EMBL" id="BDP41907.1"/>
    </source>
</evidence>
<reference evidence="2" key="1">
    <citation type="submission" date="2022-07" db="EMBL/GenBank/DDBJ databases">
        <title>Complete Genome Sequence of the Radioresistant Bacterium Deinococcus aetherius ST0316, Isolated from the Air Dust collected in Lower Stratosphere above Japan.</title>
        <authorList>
            <person name="Satoh K."/>
            <person name="Hagiwara K."/>
            <person name="Katsumata K."/>
            <person name="Kubo A."/>
            <person name="Yokobori S."/>
            <person name="Yamagishi A."/>
            <person name="Oono Y."/>
            <person name="Narumi I."/>
        </authorList>
    </citation>
    <scope>NUCLEOTIDE SEQUENCE</scope>
    <source>
        <strain evidence="2">ST0316</strain>
    </source>
</reference>
<dbReference type="InterPro" id="IPR012337">
    <property type="entry name" value="RNaseH-like_sf"/>
</dbReference>
<dbReference type="RefSeq" id="WP_264774630.1">
    <property type="nucleotide sequence ID" value="NZ_AP026560.1"/>
</dbReference>
<dbReference type="SUPFAM" id="SSF53098">
    <property type="entry name" value="Ribonuclease H-like"/>
    <property type="match status" value="1"/>
</dbReference>
<dbReference type="Proteomes" id="UP001064971">
    <property type="component" value="Chromosome"/>
</dbReference>
<sequence length="400" mass="44380">MPRSSAPPRPHQWSADLGTLHQRIAPRFARSEQRQRALAYVQALLSPVERKNGWQVAERIGEHTPDGVQRLLSTAQWDAQVVRDDLREYVLDHLQTPEAILVLDETGFLKKGTKSVGVQRQYSGTAGRIENCQIGVFLAYATPNGTALIDRELFLPKTWIDDPARRTAANIPDSITAATKPQLALAMLRRAFDGGVHAAWVTGDAVYSAYNVRDVLEQRQQPYVLEVAANFHVWVWQQGGPAQLHVADLAGQFEPHQWQTLSAGSGSKGERLFDWAWVSVTELMGPAVAAGLGPILPAGFQRWVLARRSLKDPTDLAYYISFAPSSTTLAEVVRAAGSRWAIEVAFEMAKGEVGLDQYEVRSWVGWYRHITLAMLAHAFLTVVAAREKKGGRRPTKTSSR</sequence>
<dbReference type="Pfam" id="PF13546">
    <property type="entry name" value="DDE_5"/>
    <property type="match status" value="1"/>
</dbReference>
<dbReference type="PANTHER" id="PTHR33627">
    <property type="entry name" value="TRANSPOSASE"/>
    <property type="match status" value="1"/>
</dbReference>
<dbReference type="NCBIfam" id="NF033540">
    <property type="entry name" value="transpos_IS701"/>
    <property type="match status" value="1"/>
</dbReference>
<evidence type="ECO:0000313" key="3">
    <source>
        <dbReference type="EMBL" id="BDP42764.1"/>
    </source>
</evidence>
<gene>
    <name evidence="2" type="ORF">DAETH_18760</name>
    <name evidence="3" type="ORF">DAETH_27330</name>
</gene>
<dbReference type="EMBL" id="AP026560">
    <property type="protein sequence ID" value="BDP41907.1"/>
    <property type="molecule type" value="Genomic_DNA"/>
</dbReference>
<dbReference type="InterPro" id="IPR039365">
    <property type="entry name" value="IS701-like"/>
</dbReference>
<proteinExistence type="predicted"/>
<evidence type="ECO:0000259" key="1">
    <source>
        <dbReference type="Pfam" id="PF13546"/>
    </source>
</evidence>
<accession>A0ABN6REX2</accession>
<keyword evidence="4" id="KW-1185">Reference proteome</keyword>
<protein>
    <submittedName>
        <fullName evidence="2">Transposase</fullName>
    </submittedName>
</protein>
<evidence type="ECO:0000313" key="4">
    <source>
        <dbReference type="Proteomes" id="UP001064971"/>
    </source>
</evidence>
<organism evidence="2 4">
    <name type="scientific">Deinococcus aetherius</name>
    <dbReference type="NCBI Taxonomy" id="200252"/>
    <lineage>
        <taxon>Bacteria</taxon>
        <taxon>Thermotogati</taxon>
        <taxon>Deinococcota</taxon>
        <taxon>Deinococci</taxon>
        <taxon>Deinococcales</taxon>
        <taxon>Deinococcaceae</taxon>
        <taxon>Deinococcus</taxon>
    </lineage>
</organism>
<name>A0ABN6REX2_9DEIO</name>
<dbReference type="PANTHER" id="PTHR33627:SF1">
    <property type="entry name" value="TRANSPOSASE"/>
    <property type="match status" value="1"/>
</dbReference>